<sequence>MTTRIRVVGMDPSLRNWGLAAGYLDLDSLTLEVTCLDVINPVVPTGKQVRQNSKDLESAYQMYEQALGAVLQAQAVFVEVPVGSQSARAMSSYGICVGVLGAIRKSLGFYQVTPTEVKLATAGTKTASKKQMIEWATTKHPEAHWPTYTKSGQVLLSEAKAEHQADAIGAIYAGAQGVEFQRSIPMFRNMVSNAD</sequence>
<comment type="caution">
    <text evidence="1">The sequence shown here is derived from an EMBL/GenBank/DDBJ whole genome shotgun (WGS) entry which is preliminary data.</text>
</comment>
<proteinExistence type="predicted"/>
<dbReference type="Proteomes" id="UP001269375">
    <property type="component" value="Unassembled WGS sequence"/>
</dbReference>
<gene>
    <name evidence="1" type="ORF">QC825_14745</name>
</gene>
<protein>
    <submittedName>
        <fullName evidence="1">Uncharacterized protein</fullName>
    </submittedName>
</protein>
<accession>A0ABU1H0Z3</accession>
<reference evidence="1 2" key="1">
    <citation type="submission" date="2023-04" db="EMBL/GenBank/DDBJ databases">
        <title>A long-awaited taxogenomic arrangement of the family Halomonadaceae.</title>
        <authorList>
            <person name="De La Haba R."/>
            <person name="Chuvochina M."/>
            <person name="Wittouck S."/>
            <person name="Arahal D.R."/>
            <person name="Sanchez-Porro C."/>
            <person name="Hugenholtz P."/>
            <person name="Ventosa A."/>
        </authorList>
    </citation>
    <scope>NUCLEOTIDE SEQUENCE [LARGE SCALE GENOMIC DNA]</scope>
    <source>
        <strain evidence="1 2">DSM 22428</strain>
    </source>
</reference>
<evidence type="ECO:0000313" key="2">
    <source>
        <dbReference type="Proteomes" id="UP001269375"/>
    </source>
</evidence>
<dbReference type="RefSeq" id="WP_251595640.1">
    <property type="nucleotide sequence ID" value="NZ_JAMLJI010000006.1"/>
</dbReference>
<evidence type="ECO:0000313" key="1">
    <source>
        <dbReference type="EMBL" id="MDR5897327.1"/>
    </source>
</evidence>
<dbReference type="SUPFAM" id="SSF53098">
    <property type="entry name" value="Ribonuclease H-like"/>
    <property type="match status" value="1"/>
</dbReference>
<keyword evidence="2" id="KW-1185">Reference proteome</keyword>
<dbReference type="InterPro" id="IPR036397">
    <property type="entry name" value="RNaseH_sf"/>
</dbReference>
<dbReference type="InterPro" id="IPR012337">
    <property type="entry name" value="RNaseH-like_sf"/>
</dbReference>
<organism evidence="1 2">
    <name type="scientific">Larsenimonas suaedae</name>
    <dbReference type="NCBI Taxonomy" id="1851019"/>
    <lineage>
        <taxon>Bacteria</taxon>
        <taxon>Pseudomonadati</taxon>
        <taxon>Pseudomonadota</taxon>
        <taxon>Gammaproteobacteria</taxon>
        <taxon>Oceanospirillales</taxon>
        <taxon>Halomonadaceae</taxon>
        <taxon>Larsenimonas</taxon>
    </lineage>
</organism>
<dbReference type="Gene3D" id="3.30.420.10">
    <property type="entry name" value="Ribonuclease H-like superfamily/Ribonuclease H"/>
    <property type="match status" value="1"/>
</dbReference>
<name>A0ABU1H0Z3_9GAMM</name>
<dbReference type="EMBL" id="JARWAO010000010">
    <property type="protein sequence ID" value="MDR5897327.1"/>
    <property type="molecule type" value="Genomic_DNA"/>
</dbReference>